<proteinExistence type="predicted"/>
<reference evidence="11 12" key="1">
    <citation type="submission" date="2019-05" db="EMBL/GenBank/DDBJ databases">
        <title>Streptomyces sp. NEAU-C151, a novel actinomycete isolated from soil.</title>
        <authorList>
            <person name="Han L."/>
            <person name="Jiang H."/>
        </authorList>
    </citation>
    <scope>NUCLEOTIDE SEQUENCE [LARGE SCALE GENOMIC DNA]</scope>
    <source>
        <strain evidence="11 12">NEAU-C151</strain>
    </source>
</reference>
<dbReference type="InterPro" id="IPR011701">
    <property type="entry name" value="MFS"/>
</dbReference>
<dbReference type="PROSITE" id="PS50850">
    <property type="entry name" value="MFS"/>
    <property type="match status" value="1"/>
</dbReference>
<feature type="compositionally biased region" description="Pro residues" evidence="8">
    <location>
        <begin position="311"/>
        <end position="333"/>
    </location>
</feature>
<dbReference type="AlphaFoldDB" id="A0A5R9FF58"/>
<dbReference type="Gene3D" id="1.20.1250.20">
    <property type="entry name" value="MFS general substrate transporter like domains"/>
    <property type="match status" value="1"/>
</dbReference>
<evidence type="ECO:0000256" key="6">
    <source>
        <dbReference type="ARBA" id="ARBA00023136"/>
    </source>
</evidence>
<dbReference type="PANTHER" id="PTHR42718:SF46">
    <property type="entry name" value="BLR6921 PROTEIN"/>
    <property type="match status" value="1"/>
</dbReference>
<evidence type="ECO:0000256" key="5">
    <source>
        <dbReference type="ARBA" id="ARBA00022989"/>
    </source>
</evidence>
<keyword evidence="5 9" id="KW-1133">Transmembrane helix</keyword>
<name>A0A5R9FF58_9ACTN</name>
<accession>A0A5R9FF58</accession>
<comment type="caution">
    <text evidence="11">The sequence shown here is derived from an EMBL/GenBank/DDBJ whole genome shotgun (WGS) entry which is preliminary data.</text>
</comment>
<organism evidence="11 12">
    <name type="scientific">Streptomyces montanus</name>
    <dbReference type="NCBI Taxonomy" id="2580423"/>
    <lineage>
        <taxon>Bacteria</taxon>
        <taxon>Bacillati</taxon>
        <taxon>Actinomycetota</taxon>
        <taxon>Actinomycetes</taxon>
        <taxon>Kitasatosporales</taxon>
        <taxon>Streptomycetaceae</taxon>
        <taxon>Streptomyces</taxon>
    </lineage>
</organism>
<gene>
    <name evidence="11" type="ORF">FE633_34495</name>
</gene>
<feature type="domain" description="Major facilitator superfamily (MFS) profile" evidence="10">
    <location>
        <begin position="32"/>
        <end position="603"/>
    </location>
</feature>
<keyword evidence="3" id="KW-1003">Cell membrane</keyword>
<comment type="subcellular location">
    <subcellularLocation>
        <location evidence="1">Cell membrane</location>
        <topology evidence="1">Multi-pass membrane protein</topology>
    </subcellularLocation>
</comment>
<feature type="transmembrane region" description="Helical" evidence="9">
    <location>
        <begin position="468"/>
        <end position="488"/>
    </location>
</feature>
<feature type="transmembrane region" description="Helical" evidence="9">
    <location>
        <begin position="500"/>
        <end position="523"/>
    </location>
</feature>
<feature type="transmembrane region" description="Helical" evidence="9">
    <location>
        <begin position="184"/>
        <end position="202"/>
    </location>
</feature>
<keyword evidence="12" id="KW-1185">Reference proteome</keyword>
<feature type="transmembrane region" description="Helical" evidence="9">
    <location>
        <begin position="409"/>
        <end position="431"/>
    </location>
</feature>
<evidence type="ECO:0000256" key="8">
    <source>
        <dbReference type="SAM" id="MobiDB-lite"/>
    </source>
</evidence>
<evidence type="ECO:0000256" key="3">
    <source>
        <dbReference type="ARBA" id="ARBA00022475"/>
    </source>
</evidence>
<sequence length="630" mass="64148">MPWARASARSGRPQSERRWKERLVGRARLFALLFLLTLTGFITTLDNTVINVALPTVQRELGLSVTDLEWVASSYVLSFGALLLPGGRLTDLFGRRSVLTVGIVVFTAASAAASLADSGGTLIAARTVQGVGAALVIPASLAVVAADLPARRRSMAIGLWTAALAVALALGPVVGGFVTQQWSWGWVFALNVPFGLIALLLIPSVPARATGTGTGAGAETAAGSGAGAAAGSEARARASAEPGAVARVGSGSEPGPASDARAGASAEPAAGTPAWAEAGQPGPKPRHRGLSPTGASETARQAEAGSGAEPGPGPGSGPGPGPGPGPGFGPGPAPRRRGLDLPGVLFCVVALYLLTYGLVRGGEHGFGAAPVPLCLGVSAVAACVFLVVEARSARPLVELGLLRDRFLMGGVIAQVLWGIGVNGVFFFTALYLQRVLGFSPTKAGLAFLPLAGALLLCTPLAERAARVLGAHVSIAAGLGVVAAGLLYVSGTGAHAGYWELQPGLLLIGAGSALTTPLTVRCLAQVPNARTGMATGLVSAAREVSGVFGVVLVGVVLTRRERSALRSGADPRSAFVEGYDIGLRLAACCVLAGALVTLVTLHRRGRHRRVRNRWVRQRRAPARSRTPLVMK</sequence>
<dbReference type="PANTHER" id="PTHR42718">
    <property type="entry name" value="MAJOR FACILITATOR SUPERFAMILY MULTIDRUG TRANSPORTER MFSC"/>
    <property type="match status" value="1"/>
</dbReference>
<feature type="transmembrane region" description="Helical" evidence="9">
    <location>
        <begin position="580"/>
        <end position="600"/>
    </location>
</feature>
<feature type="transmembrane region" description="Helical" evidence="9">
    <location>
        <begin position="122"/>
        <end position="145"/>
    </location>
</feature>
<feature type="transmembrane region" description="Helical" evidence="9">
    <location>
        <begin position="68"/>
        <end position="86"/>
    </location>
</feature>
<dbReference type="Gene3D" id="1.20.1720.10">
    <property type="entry name" value="Multidrug resistance protein D"/>
    <property type="match status" value="1"/>
</dbReference>
<dbReference type="CDD" id="cd17321">
    <property type="entry name" value="MFS_MMR_MDR_like"/>
    <property type="match status" value="1"/>
</dbReference>
<feature type="transmembrane region" description="Helical" evidence="9">
    <location>
        <begin position="98"/>
        <end position="116"/>
    </location>
</feature>
<keyword evidence="7" id="KW-0046">Antibiotic resistance</keyword>
<dbReference type="PRINTS" id="PR01036">
    <property type="entry name" value="TCRTETB"/>
</dbReference>
<feature type="transmembrane region" description="Helical" evidence="9">
    <location>
        <begin position="157"/>
        <end position="178"/>
    </location>
</feature>
<evidence type="ECO:0000256" key="4">
    <source>
        <dbReference type="ARBA" id="ARBA00022692"/>
    </source>
</evidence>
<keyword evidence="4 9" id="KW-0812">Transmembrane</keyword>
<dbReference type="Proteomes" id="UP000305906">
    <property type="component" value="Unassembled WGS sequence"/>
</dbReference>
<feature type="compositionally biased region" description="Low complexity" evidence="8">
    <location>
        <begin position="254"/>
        <end position="279"/>
    </location>
</feature>
<protein>
    <submittedName>
        <fullName evidence="11">MFS transporter</fullName>
    </submittedName>
</protein>
<dbReference type="InterPro" id="IPR020846">
    <property type="entry name" value="MFS_dom"/>
</dbReference>
<feature type="transmembrane region" description="Helical" evidence="9">
    <location>
        <begin position="341"/>
        <end position="359"/>
    </location>
</feature>
<evidence type="ECO:0000256" key="1">
    <source>
        <dbReference type="ARBA" id="ARBA00004651"/>
    </source>
</evidence>
<feature type="transmembrane region" description="Helical" evidence="9">
    <location>
        <begin position="365"/>
        <end position="388"/>
    </location>
</feature>
<dbReference type="GO" id="GO:0022857">
    <property type="term" value="F:transmembrane transporter activity"/>
    <property type="evidence" value="ECO:0007669"/>
    <property type="project" value="InterPro"/>
</dbReference>
<feature type="transmembrane region" description="Helical" evidence="9">
    <location>
        <begin position="443"/>
        <end position="461"/>
    </location>
</feature>
<evidence type="ECO:0000259" key="10">
    <source>
        <dbReference type="PROSITE" id="PS50850"/>
    </source>
</evidence>
<feature type="compositionally biased region" description="Low complexity" evidence="8">
    <location>
        <begin position="232"/>
        <end position="244"/>
    </location>
</feature>
<keyword evidence="2" id="KW-0813">Transport</keyword>
<evidence type="ECO:0000313" key="11">
    <source>
        <dbReference type="EMBL" id="TLS41791.1"/>
    </source>
</evidence>
<evidence type="ECO:0000256" key="9">
    <source>
        <dbReference type="SAM" id="Phobius"/>
    </source>
</evidence>
<dbReference type="InterPro" id="IPR036259">
    <property type="entry name" value="MFS_trans_sf"/>
</dbReference>
<feature type="transmembrane region" description="Helical" evidence="9">
    <location>
        <begin position="535"/>
        <end position="556"/>
    </location>
</feature>
<keyword evidence="6 9" id="KW-0472">Membrane</keyword>
<evidence type="ECO:0000313" key="12">
    <source>
        <dbReference type="Proteomes" id="UP000305906"/>
    </source>
</evidence>
<dbReference type="GO" id="GO:0005886">
    <property type="term" value="C:plasma membrane"/>
    <property type="evidence" value="ECO:0007669"/>
    <property type="project" value="UniProtKB-SubCell"/>
</dbReference>
<dbReference type="GO" id="GO:0046677">
    <property type="term" value="P:response to antibiotic"/>
    <property type="evidence" value="ECO:0007669"/>
    <property type="project" value="UniProtKB-KW"/>
</dbReference>
<dbReference type="SUPFAM" id="SSF103473">
    <property type="entry name" value="MFS general substrate transporter"/>
    <property type="match status" value="1"/>
</dbReference>
<feature type="region of interest" description="Disordered" evidence="8">
    <location>
        <begin position="232"/>
        <end position="334"/>
    </location>
</feature>
<dbReference type="EMBL" id="VBZC01000050">
    <property type="protein sequence ID" value="TLS41791.1"/>
    <property type="molecule type" value="Genomic_DNA"/>
</dbReference>
<evidence type="ECO:0000256" key="7">
    <source>
        <dbReference type="ARBA" id="ARBA00023251"/>
    </source>
</evidence>
<evidence type="ECO:0000256" key="2">
    <source>
        <dbReference type="ARBA" id="ARBA00022448"/>
    </source>
</evidence>
<dbReference type="Pfam" id="PF07690">
    <property type="entry name" value="MFS_1"/>
    <property type="match status" value="2"/>
</dbReference>